<feature type="signal peptide" evidence="1">
    <location>
        <begin position="1"/>
        <end position="22"/>
    </location>
</feature>
<feature type="domain" description="Ice-binding protein C-terminal" evidence="2">
    <location>
        <begin position="216"/>
        <end position="240"/>
    </location>
</feature>
<sequence>MQNIIPKLTFSALMAVASFAQASTFIDTPAFSISYVDGSKPSQWNIGLMDTTAGSATFDMRTLNRQLSNAYAGPNGTLENEASAYHYSVFHIDVHDGYRINNLTFSGVANGMHHSYWQPGEQPGFADNSLDLRWNVTGAEGGNRVLLSDKSLDGGYTFRSEFGAVNYGNSFDVALNGWVWAYVVQSADGKWGPTSQAAASIYDTALTIDYAEIKSPVPEPTTGAMLLGGLALLACVARRRAAKQA</sequence>
<dbReference type="RefSeq" id="WP_161098506.1">
    <property type="nucleotide sequence ID" value="NZ_WWCW01000080.1"/>
</dbReference>
<evidence type="ECO:0000313" key="3">
    <source>
        <dbReference type="EMBL" id="MYM89596.1"/>
    </source>
</evidence>
<feature type="chain" id="PRO_5032800820" evidence="1">
    <location>
        <begin position="23"/>
        <end position="245"/>
    </location>
</feature>
<dbReference type="Pfam" id="PF07589">
    <property type="entry name" value="PEP-CTERM"/>
    <property type="match status" value="1"/>
</dbReference>
<proteinExistence type="predicted"/>
<keyword evidence="1" id="KW-0732">Signal</keyword>
<dbReference type="Proteomes" id="UP000470302">
    <property type="component" value="Unassembled WGS sequence"/>
</dbReference>
<dbReference type="NCBIfam" id="TIGR02595">
    <property type="entry name" value="PEP_CTERM"/>
    <property type="match status" value="1"/>
</dbReference>
<accession>A0A845G8S8</accession>
<dbReference type="EMBL" id="WWCW01000080">
    <property type="protein sequence ID" value="MYM89596.1"/>
    <property type="molecule type" value="Genomic_DNA"/>
</dbReference>
<name>A0A845G8S8_9BURK</name>
<comment type="caution">
    <text evidence="3">The sequence shown here is derived from an EMBL/GenBank/DDBJ whole genome shotgun (WGS) entry which is preliminary data.</text>
</comment>
<organism evidence="3 4">
    <name type="scientific">Duganella vulcania</name>
    <dbReference type="NCBI Taxonomy" id="2692166"/>
    <lineage>
        <taxon>Bacteria</taxon>
        <taxon>Pseudomonadati</taxon>
        <taxon>Pseudomonadota</taxon>
        <taxon>Betaproteobacteria</taxon>
        <taxon>Burkholderiales</taxon>
        <taxon>Oxalobacteraceae</taxon>
        <taxon>Telluria group</taxon>
        <taxon>Duganella</taxon>
    </lineage>
</organism>
<dbReference type="AlphaFoldDB" id="A0A845G8S8"/>
<evidence type="ECO:0000256" key="1">
    <source>
        <dbReference type="SAM" id="SignalP"/>
    </source>
</evidence>
<evidence type="ECO:0000259" key="2">
    <source>
        <dbReference type="Pfam" id="PF07589"/>
    </source>
</evidence>
<evidence type="ECO:0000313" key="4">
    <source>
        <dbReference type="Proteomes" id="UP000470302"/>
    </source>
</evidence>
<reference evidence="3 4" key="1">
    <citation type="submission" date="2020-01" db="EMBL/GenBank/DDBJ databases">
        <title>Novel species isolated from a subtropical stream in China.</title>
        <authorList>
            <person name="Lu H."/>
        </authorList>
    </citation>
    <scope>NUCLEOTIDE SEQUENCE [LARGE SCALE GENOMIC DNA]</scope>
    <source>
        <strain evidence="3 4">FT82W</strain>
    </source>
</reference>
<protein>
    <submittedName>
        <fullName evidence="3">PEP-CTERM sorting domain-containing protein</fullName>
    </submittedName>
</protein>
<gene>
    <name evidence="3" type="ORF">GTP91_20755</name>
</gene>
<dbReference type="InterPro" id="IPR013424">
    <property type="entry name" value="Ice-binding_C"/>
</dbReference>